<reference evidence="1 2" key="1">
    <citation type="submission" date="2014-04" db="EMBL/GenBank/DDBJ databases">
        <authorList>
            <consortium name="DOE Joint Genome Institute"/>
            <person name="Kuo A."/>
            <person name="Kohler A."/>
            <person name="Costa M.D."/>
            <person name="Nagy L.G."/>
            <person name="Floudas D."/>
            <person name="Copeland A."/>
            <person name="Barry K.W."/>
            <person name="Cichocki N."/>
            <person name="Veneault-Fourrey C."/>
            <person name="LaButti K."/>
            <person name="Lindquist E.A."/>
            <person name="Lipzen A."/>
            <person name="Lundell T."/>
            <person name="Morin E."/>
            <person name="Murat C."/>
            <person name="Sun H."/>
            <person name="Tunlid A."/>
            <person name="Henrissat B."/>
            <person name="Grigoriev I.V."/>
            <person name="Hibbett D.S."/>
            <person name="Martin F."/>
            <person name="Nordberg H.P."/>
            <person name="Cantor M.N."/>
            <person name="Hua S.X."/>
        </authorList>
    </citation>
    <scope>NUCLEOTIDE SEQUENCE [LARGE SCALE GENOMIC DNA]</scope>
    <source>
        <strain evidence="1 2">Marx 270</strain>
    </source>
</reference>
<evidence type="ECO:0000313" key="2">
    <source>
        <dbReference type="Proteomes" id="UP000054217"/>
    </source>
</evidence>
<name>A0A0C3JG11_PISTI</name>
<proteinExistence type="predicted"/>
<dbReference type="AlphaFoldDB" id="A0A0C3JG11"/>
<dbReference type="InParanoid" id="A0A0C3JG11"/>
<dbReference type="Proteomes" id="UP000054217">
    <property type="component" value="Unassembled WGS sequence"/>
</dbReference>
<evidence type="ECO:0000313" key="1">
    <source>
        <dbReference type="EMBL" id="KIN96566.1"/>
    </source>
</evidence>
<reference evidence="2" key="2">
    <citation type="submission" date="2015-01" db="EMBL/GenBank/DDBJ databases">
        <title>Evolutionary Origins and Diversification of the Mycorrhizal Mutualists.</title>
        <authorList>
            <consortium name="DOE Joint Genome Institute"/>
            <consortium name="Mycorrhizal Genomics Consortium"/>
            <person name="Kohler A."/>
            <person name="Kuo A."/>
            <person name="Nagy L.G."/>
            <person name="Floudas D."/>
            <person name="Copeland A."/>
            <person name="Barry K.W."/>
            <person name="Cichocki N."/>
            <person name="Veneault-Fourrey C."/>
            <person name="LaButti K."/>
            <person name="Lindquist E.A."/>
            <person name="Lipzen A."/>
            <person name="Lundell T."/>
            <person name="Morin E."/>
            <person name="Murat C."/>
            <person name="Riley R."/>
            <person name="Ohm R."/>
            <person name="Sun H."/>
            <person name="Tunlid A."/>
            <person name="Henrissat B."/>
            <person name="Grigoriev I.V."/>
            <person name="Hibbett D.S."/>
            <person name="Martin F."/>
        </authorList>
    </citation>
    <scope>NUCLEOTIDE SEQUENCE [LARGE SCALE GENOMIC DNA]</scope>
    <source>
        <strain evidence="2">Marx 270</strain>
    </source>
</reference>
<dbReference type="EMBL" id="KN832044">
    <property type="protein sequence ID" value="KIN96566.1"/>
    <property type="molecule type" value="Genomic_DNA"/>
</dbReference>
<accession>A0A0C3JG11</accession>
<dbReference type="HOGENOM" id="CLU_2292812_0_0_1"/>
<sequence>MRVASVVTRSGPGGGKPPLSAWEIARYEIFSRLVIDSAATGIHYDHVHDPRARITSLILHELCASLGRGRLARNPRELQNPRCTRLLAGGARLRPAGLRTC</sequence>
<keyword evidence="2" id="KW-1185">Reference proteome</keyword>
<organism evidence="1 2">
    <name type="scientific">Pisolithus tinctorius Marx 270</name>
    <dbReference type="NCBI Taxonomy" id="870435"/>
    <lineage>
        <taxon>Eukaryota</taxon>
        <taxon>Fungi</taxon>
        <taxon>Dikarya</taxon>
        <taxon>Basidiomycota</taxon>
        <taxon>Agaricomycotina</taxon>
        <taxon>Agaricomycetes</taxon>
        <taxon>Agaricomycetidae</taxon>
        <taxon>Boletales</taxon>
        <taxon>Sclerodermatineae</taxon>
        <taxon>Pisolithaceae</taxon>
        <taxon>Pisolithus</taxon>
    </lineage>
</organism>
<gene>
    <name evidence="1" type="ORF">M404DRAFT_244949</name>
</gene>
<protein>
    <submittedName>
        <fullName evidence="1">Uncharacterized protein</fullName>
    </submittedName>
</protein>